<dbReference type="InterPro" id="IPR000801">
    <property type="entry name" value="Esterase-like"/>
</dbReference>
<evidence type="ECO:0000313" key="8">
    <source>
        <dbReference type="Proteomes" id="UP000801428"/>
    </source>
</evidence>
<organism evidence="7 8">
    <name type="scientific">Curvularia kusanoi</name>
    <name type="common">Cochliobolus kusanoi</name>
    <dbReference type="NCBI Taxonomy" id="90978"/>
    <lineage>
        <taxon>Eukaryota</taxon>
        <taxon>Fungi</taxon>
        <taxon>Dikarya</taxon>
        <taxon>Ascomycota</taxon>
        <taxon>Pezizomycotina</taxon>
        <taxon>Dothideomycetes</taxon>
        <taxon>Pleosporomycetidae</taxon>
        <taxon>Pleosporales</taxon>
        <taxon>Pleosporineae</taxon>
        <taxon>Pleosporaceae</taxon>
        <taxon>Curvularia</taxon>
    </lineage>
</organism>
<dbReference type="InterPro" id="IPR029058">
    <property type="entry name" value="AB_hydrolase_fold"/>
</dbReference>
<dbReference type="SUPFAM" id="SSF53474">
    <property type="entry name" value="alpha/beta-Hydrolases"/>
    <property type="match status" value="1"/>
</dbReference>
<dbReference type="EMBL" id="SWKU01000042">
    <property type="protein sequence ID" value="KAF2994250.1"/>
    <property type="molecule type" value="Genomic_DNA"/>
</dbReference>
<proteinExistence type="inferred from homology"/>
<keyword evidence="8" id="KW-1185">Reference proteome</keyword>
<evidence type="ECO:0000256" key="3">
    <source>
        <dbReference type="ARBA" id="ARBA00016774"/>
    </source>
</evidence>
<comment type="caution">
    <text evidence="7">The sequence shown here is derived from an EMBL/GenBank/DDBJ whole genome shotgun (WGS) entry which is preliminary data.</text>
</comment>
<evidence type="ECO:0000313" key="7">
    <source>
        <dbReference type="EMBL" id="KAF2994250.1"/>
    </source>
</evidence>
<dbReference type="PANTHER" id="PTHR10061:SF0">
    <property type="entry name" value="S-FORMYLGLUTATHIONE HYDROLASE"/>
    <property type="match status" value="1"/>
</dbReference>
<dbReference type="GO" id="GO:0046294">
    <property type="term" value="P:formaldehyde catabolic process"/>
    <property type="evidence" value="ECO:0007669"/>
    <property type="project" value="InterPro"/>
</dbReference>
<evidence type="ECO:0000256" key="4">
    <source>
        <dbReference type="ARBA" id="ARBA00022487"/>
    </source>
</evidence>
<accession>A0A9P4T3Z1</accession>
<dbReference type="AlphaFoldDB" id="A0A9P4T3Z1"/>
<evidence type="ECO:0000256" key="5">
    <source>
        <dbReference type="ARBA" id="ARBA00022801"/>
    </source>
</evidence>
<dbReference type="InterPro" id="IPR014186">
    <property type="entry name" value="S-formylglutathione_hydrol"/>
</dbReference>
<evidence type="ECO:0000256" key="6">
    <source>
        <dbReference type="SAM" id="MobiDB-lite"/>
    </source>
</evidence>
<keyword evidence="4" id="KW-0719">Serine esterase</keyword>
<gene>
    <name evidence="7" type="ORF">E8E13_001218</name>
</gene>
<keyword evidence="5" id="KW-0378">Hydrolase</keyword>
<feature type="compositionally biased region" description="Basic and acidic residues" evidence="6">
    <location>
        <begin position="1"/>
        <end position="11"/>
    </location>
</feature>
<evidence type="ECO:0000256" key="1">
    <source>
        <dbReference type="ARBA" id="ARBA00005622"/>
    </source>
</evidence>
<comment type="similarity">
    <text evidence="1">Belongs to the esterase D family.</text>
</comment>
<protein>
    <recommendedName>
        <fullName evidence="3">S-formylglutathione hydrolase</fullName>
        <ecNumber evidence="2">3.1.2.12</ecNumber>
    </recommendedName>
</protein>
<dbReference type="Pfam" id="PF00756">
    <property type="entry name" value="Esterase"/>
    <property type="match status" value="1"/>
</dbReference>
<dbReference type="Gene3D" id="3.40.50.1820">
    <property type="entry name" value="alpha/beta hydrolase"/>
    <property type="match status" value="1"/>
</dbReference>
<dbReference type="CDD" id="cd14688">
    <property type="entry name" value="bZIP_YAP"/>
    <property type="match status" value="1"/>
</dbReference>
<dbReference type="PANTHER" id="PTHR10061">
    <property type="entry name" value="S-FORMYLGLUTATHIONE HYDROLASE"/>
    <property type="match status" value="1"/>
</dbReference>
<sequence>MPRARQTEDTTRGTTAAPEDDWTKLQNPAEKKRVQNRVAQRNYRQNVKRRIEESERDKLKRIQLEQQIAAQADLIRAQATLLSCSKPEVLTNPDQPSNGGDLNLTSEQISPVRLLEHSSDINSKSVRLYQEQKNIPGIGHLSPSGMLNFQPAPNGPPMAQCNVSTSMSYLGDGGQTQPTDYASSDLMPRDLGGLQRINSFGGLNIPGEDDAIDLGTGASYYVDATQEPWGKNYKMYTYLTRELPDKLFSVFKQLDSTRMSLTGLCVGGHGALTLFLKNPGKYVSCSAFAPVANPMNCPWGKKAFAAYFGKDDLQTWKANDATELVKEWKGDLKILIDIGTADHFADEGQLLVDNFMDAAEAAGVAHGIQLRRQFGYNHSYYFMSTFAGEHVDYAADALSATARAYSGQQVAMM</sequence>
<evidence type="ECO:0000256" key="2">
    <source>
        <dbReference type="ARBA" id="ARBA00012479"/>
    </source>
</evidence>
<dbReference type="EC" id="3.1.2.12" evidence="2"/>
<dbReference type="GO" id="GO:0005829">
    <property type="term" value="C:cytosol"/>
    <property type="evidence" value="ECO:0007669"/>
    <property type="project" value="TreeGrafter"/>
</dbReference>
<dbReference type="GO" id="GO:0018738">
    <property type="term" value="F:S-formylglutathione hydrolase activity"/>
    <property type="evidence" value="ECO:0007669"/>
    <property type="project" value="UniProtKB-EC"/>
</dbReference>
<dbReference type="GO" id="GO:0052689">
    <property type="term" value="F:carboxylic ester hydrolase activity"/>
    <property type="evidence" value="ECO:0007669"/>
    <property type="project" value="UniProtKB-KW"/>
</dbReference>
<feature type="region of interest" description="Disordered" evidence="6">
    <location>
        <begin position="1"/>
        <end position="39"/>
    </location>
</feature>
<dbReference type="Proteomes" id="UP000801428">
    <property type="component" value="Unassembled WGS sequence"/>
</dbReference>
<reference evidence="7" key="1">
    <citation type="submission" date="2019-04" db="EMBL/GenBank/DDBJ databases">
        <title>Sequencing of skin fungus with MAO and IRED activity.</title>
        <authorList>
            <person name="Marsaioli A.J."/>
            <person name="Bonatto J.M.C."/>
            <person name="Reis Junior O."/>
        </authorList>
    </citation>
    <scope>NUCLEOTIDE SEQUENCE</scope>
    <source>
        <strain evidence="7">30M1</strain>
    </source>
</reference>
<dbReference type="OrthoDB" id="420518at2759"/>
<name>A0A9P4T3Z1_CURKU</name>